<feature type="transmembrane region" description="Helical" evidence="9">
    <location>
        <begin position="33"/>
        <end position="53"/>
    </location>
</feature>
<dbReference type="NCBIfam" id="TIGR00786">
    <property type="entry name" value="dctM"/>
    <property type="match status" value="1"/>
</dbReference>
<dbReference type="Pfam" id="PF06808">
    <property type="entry name" value="DctM"/>
    <property type="match status" value="1"/>
</dbReference>
<dbReference type="GO" id="GO:0022857">
    <property type="term" value="F:transmembrane transporter activity"/>
    <property type="evidence" value="ECO:0007669"/>
    <property type="project" value="UniProtKB-UniRule"/>
</dbReference>
<evidence type="ECO:0000313" key="12">
    <source>
        <dbReference type="EMBL" id="KRQ11333.1"/>
    </source>
</evidence>
<dbReference type="InterPro" id="IPR055348">
    <property type="entry name" value="DctQ"/>
</dbReference>
<dbReference type="PANTHER" id="PTHR33362:SF2">
    <property type="entry name" value="TRAP TRANSPORTER LARGE PERMEASE PROTEIN"/>
    <property type="match status" value="1"/>
</dbReference>
<keyword evidence="2 8" id="KW-0813">Transport</keyword>
<feature type="transmembrane region" description="Helical" evidence="9">
    <location>
        <begin position="111"/>
        <end position="133"/>
    </location>
</feature>
<dbReference type="STRING" id="989370.AOQ71_18050"/>
<evidence type="ECO:0000313" key="13">
    <source>
        <dbReference type="Proteomes" id="UP000051936"/>
    </source>
</evidence>
<feature type="transmembrane region" description="Helical" evidence="9">
    <location>
        <begin position="153"/>
        <end position="174"/>
    </location>
</feature>
<evidence type="ECO:0000256" key="4">
    <source>
        <dbReference type="ARBA" id="ARBA00022519"/>
    </source>
</evidence>
<dbReference type="Pfam" id="PF04290">
    <property type="entry name" value="DctQ"/>
    <property type="match status" value="1"/>
</dbReference>
<evidence type="ECO:0000259" key="10">
    <source>
        <dbReference type="Pfam" id="PF04290"/>
    </source>
</evidence>
<dbReference type="Proteomes" id="UP000051936">
    <property type="component" value="Unassembled WGS sequence"/>
</dbReference>
<feature type="transmembrane region" description="Helical" evidence="9">
    <location>
        <begin position="421"/>
        <end position="439"/>
    </location>
</feature>
<evidence type="ECO:0000256" key="5">
    <source>
        <dbReference type="ARBA" id="ARBA00022692"/>
    </source>
</evidence>
<feature type="domain" description="TRAP C4-dicarboxylate transport system permease DctM subunit" evidence="11">
    <location>
        <begin position="219"/>
        <end position="625"/>
    </location>
</feature>
<keyword evidence="4 8" id="KW-0997">Cell inner membrane</keyword>
<name>A0A0R3DVI4_9BRAD</name>
<feature type="transmembrane region" description="Helical" evidence="9">
    <location>
        <begin position="263"/>
        <end position="284"/>
    </location>
</feature>
<feature type="transmembrane region" description="Helical" evidence="9">
    <location>
        <begin position="564"/>
        <end position="585"/>
    </location>
</feature>
<feature type="transmembrane region" description="Helical" evidence="9">
    <location>
        <begin position="181"/>
        <end position="203"/>
    </location>
</feature>
<sequence length="630" mass="66128">MTSVSHPPHVDAGVGASAPHASWRSWVITANTVLGHVVAVPAALLVLAEIAVLSAGIVGRYVFRSPIIWSDELAGILFLWLAMLGSVIAFQRGEHMRMTAIVGVLRAELRAFLDTVAAAASLAFLVLVVWPAYEFAADEAFVTTPALEIVNSWRAAALPIGIGLMLTAAVLRLIRIASLRSLLASVAMVAGIITSFVLLAPVLKPLGNLNLLIFFVFVVGAMVFAAVPIAFAFGLATVGYLALTTSTPDVVMIGRMDEGMSHLILLAVPLFVFLGLLIEMTGMARAMVGFLASLLGHVRGGLHYVLVGAMYLVSGISGSKAADMAAVAPVLFPEMRQRGAKPGDLVALLAATGAQTETIPPSLVLITIGSVTGVSISALFTGGLLPGVVLAVMLAAVVWWRYRREDLSHVKRASGRQIGRAFVIAIPAIALPFVIRTAVVEGVATATEVSTIGILYSVCAGLFIYRQFDWRRIYPMLVETASLSGAILLIIGAATGMAWALTQSGFSASLAKFMTSLPGGVPVFLAVTIVTFVILGSVLEGIPAIVLFGPLLFPIARQVGVHDVHYAMVVVLAMGIGLFAPPFGVGYYAACAISRINPDEGMKPIVGYMIALLIGTLIVAAVPWLSIGFL</sequence>
<keyword evidence="6 9" id="KW-1133">Transmembrane helix</keyword>
<accession>A0A0R3DVI4</accession>
<evidence type="ECO:0000256" key="2">
    <source>
        <dbReference type="ARBA" id="ARBA00022448"/>
    </source>
</evidence>
<evidence type="ECO:0000256" key="9">
    <source>
        <dbReference type="SAM" id="Phobius"/>
    </source>
</evidence>
<comment type="caution">
    <text evidence="12">The sequence shown here is derived from an EMBL/GenBank/DDBJ whole genome shotgun (WGS) entry which is preliminary data.</text>
</comment>
<evidence type="ECO:0000256" key="3">
    <source>
        <dbReference type="ARBA" id="ARBA00022475"/>
    </source>
</evidence>
<protein>
    <submittedName>
        <fullName evidence="12">ABC transporter permease</fullName>
    </submittedName>
</protein>
<evidence type="ECO:0000256" key="1">
    <source>
        <dbReference type="ARBA" id="ARBA00004429"/>
    </source>
</evidence>
<gene>
    <name evidence="12" type="ORF">AOQ71_18050</name>
</gene>
<dbReference type="InterPro" id="IPR010656">
    <property type="entry name" value="DctM"/>
</dbReference>
<comment type="function">
    <text evidence="8">Part of the tripartite ATP-independent periplasmic (TRAP) transport system.</text>
</comment>
<feature type="transmembrane region" description="Helical" evidence="9">
    <location>
        <begin position="73"/>
        <end position="90"/>
    </location>
</feature>
<evidence type="ECO:0000256" key="7">
    <source>
        <dbReference type="ARBA" id="ARBA00023136"/>
    </source>
</evidence>
<evidence type="ECO:0000256" key="6">
    <source>
        <dbReference type="ARBA" id="ARBA00022989"/>
    </source>
</evidence>
<feature type="transmembrane region" description="Helical" evidence="9">
    <location>
        <begin position="374"/>
        <end position="400"/>
    </location>
</feature>
<feature type="transmembrane region" description="Helical" evidence="9">
    <location>
        <begin position="605"/>
        <end position="627"/>
    </location>
</feature>
<reference evidence="12 13" key="1">
    <citation type="submission" date="2015-09" db="EMBL/GenBank/DDBJ databases">
        <title>Draft Genome Sequence of Bradyrhizobium manausense Strain BR 3351T, a Novel Symbiotic Nitrogen-Fixing Alphaproteobacterium Isolated from Brazilian Amazon Rain Forest.</title>
        <authorList>
            <person name="De Araujo J.L."/>
            <person name="Zilli J.E."/>
        </authorList>
    </citation>
    <scope>NUCLEOTIDE SEQUENCE [LARGE SCALE GENOMIC DNA]</scope>
    <source>
        <strain evidence="12 13">BR3351</strain>
    </source>
</reference>
<dbReference type="RefSeq" id="WP_057748673.1">
    <property type="nucleotide sequence ID" value="NZ_LJYG01000080.1"/>
</dbReference>
<keyword evidence="13" id="KW-1185">Reference proteome</keyword>
<evidence type="ECO:0000256" key="8">
    <source>
        <dbReference type="RuleBase" id="RU369079"/>
    </source>
</evidence>
<feature type="transmembrane region" description="Helical" evidence="9">
    <location>
        <begin position="445"/>
        <end position="465"/>
    </location>
</feature>
<feature type="transmembrane region" description="Helical" evidence="9">
    <location>
        <begin position="304"/>
        <end position="333"/>
    </location>
</feature>
<keyword evidence="5 9" id="KW-0812">Transmembrane</keyword>
<dbReference type="InterPro" id="IPR004681">
    <property type="entry name" value="TRAP_DctM"/>
</dbReference>
<feature type="transmembrane region" description="Helical" evidence="9">
    <location>
        <begin position="521"/>
        <end position="552"/>
    </location>
</feature>
<keyword evidence="3" id="KW-1003">Cell membrane</keyword>
<dbReference type="PANTHER" id="PTHR33362">
    <property type="entry name" value="SIALIC ACID TRAP TRANSPORTER PERMEASE PROTEIN SIAT-RELATED"/>
    <property type="match status" value="1"/>
</dbReference>
<dbReference type="GO" id="GO:0005886">
    <property type="term" value="C:plasma membrane"/>
    <property type="evidence" value="ECO:0007669"/>
    <property type="project" value="UniProtKB-SubCell"/>
</dbReference>
<feature type="domain" description="Tripartite ATP-independent periplasmic transporters DctQ component" evidence="10">
    <location>
        <begin position="51"/>
        <end position="177"/>
    </location>
</feature>
<dbReference type="OrthoDB" id="7847241at2"/>
<dbReference type="AlphaFoldDB" id="A0A0R3DVI4"/>
<dbReference type="EMBL" id="LJYG01000080">
    <property type="protein sequence ID" value="KRQ11333.1"/>
    <property type="molecule type" value="Genomic_DNA"/>
</dbReference>
<feature type="transmembrane region" description="Helical" evidence="9">
    <location>
        <begin position="477"/>
        <end position="501"/>
    </location>
</feature>
<feature type="transmembrane region" description="Helical" evidence="9">
    <location>
        <begin position="209"/>
        <end position="242"/>
    </location>
</feature>
<comment type="subcellular location">
    <subcellularLocation>
        <location evidence="1 8">Cell inner membrane</location>
        <topology evidence="1 8">Multi-pass membrane protein</topology>
    </subcellularLocation>
</comment>
<proteinExistence type="predicted"/>
<organism evidence="12 13">
    <name type="scientific">Bradyrhizobium manausense</name>
    <dbReference type="NCBI Taxonomy" id="989370"/>
    <lineage>
        <taxon>Bacteria</taxon>
        <taxon>Pseudomonadati</taxon>
        <taxon>Pseudomonadota</taxon>
        <taxon>Alphaproteobacteria</taxon>
        <taxon>Hyphomicrobiales</taxon>
        <taxon>Nitrobacteraceae</taxon>
        <taxon>Bradyrhizobium</taxon>
    </lineage>
</organism>
<evidence type="ECO:0000259" key="11">
    <source>
        <dbReference type="Pfam" id="PF06808"/>
    </source>
</evidence>
<feature type="transmembrane region" description="Helical" evidence="9">
    <location>
        <begin position="345"/>
        <end position="368"/>
    </location>
</feature>
<keyword evidence="7 9" id="KW-0472">Membrane</keyword>